<keyword evidence="1" id="KW-1133">Transmembrane helix</keyword>
<proteinExistence type="predicted"/>
<dbReference type="AlphaFoldDB" id="A0A251VAI4"/>
<organism evidence="2 3">
    <name type="scientific">Helianthus annuus</name>
    <name type="common">Common sunflower</name>
    <dbReference type="NCBI Taxonomy" id="4232"/>
    <lineage>
        <taxon>Eukaryota</taxon>
        <taxon>Viridiplantae</taxon>
        <taxon>Streptophyta</taxon>
        <taxon>Embryophyta</taxon>
        <taxon>Tracheophyta</taxon>
        <taxon>Spermatophyta</taxon>
        <taxon>Magnoliopsida</taxon>
        <taxon>eudicotyledons</taxon>
        <taxon>Gunneridae</taxon>
        <taxon>Pentapetalae</taxon>
        <taxon>asterids</taxon>
        <taxon>campanulids</taxon>
        <taxon>Asterales</taxon>
        <taxon>Asteraceae</taxon>
        <taxon>Asteroideae</taxon>
        <taxon>Heliantheae alliance</taxon>
        <taxon>Heliantheae</taxon>
        <taxon>Helianthus</taxon>
    </lineage>
</organism>
<accession>A0A251VAI4</accession>
<protein>
    <submittedName>
        <fullName evidence="2">Uncharacterized protein</fullName>
    </submittedName>
</protein>
<dbReference type="InParanoid" id="A0A251VAI4"/>
<evidence type="ECO:0000313" key="3">
    <source>
        <dbReference type="Proteomes" id="UP000215914"/>
    </source>
</evidence>
<keyword evidence="1" id="KW-0472">Membrane</keyword>
<feature type="transmembrane region" description="Helical" evidence="1">
    <location>
        <begin position="27"/>
        <end position="51"/>
    </location>
</feature>
<keyword evidence="1" id="KW-0812">Transmembrane</keyword>
<reference evidence="3" key="1">
    <citation type="journal article" date="2017" name="Nature">
        <title>The sunflower genome provides insights into oil metabolism, flowering and Asterid evolution.</title>
        <authorList>
            <person name="Badouin H."/>
            <person name="Gouzy J."/>
            <person name="Grassa C.J."/>
            <person name="Murat F."/>
            <person name="Staton S.E."/>
            <person name="Cottret L."/>
            <person name="Lelandais-Briere C."/>
            <person name="Owens G.L."/>
            <person name="Carrere S."/>
            <person name="Mayjonade B."/>
            <person name="Legrand L."/>
            <person name="Gill N."/>
            <person name="Kane N.C."/>
            <person name="Bowers J.E."/>
            <person name="Hubner S."/>
            <person name="Bellec A."/>
            <person name="Berard A."/>
            <person name="Berges H."/>
            <person name="Blanchet N."/>
            <person name="Boniface M.C."/>
            <person name="Brunel D."/>
            <person name="Catrice O."/>
            <person name="Chaidir N."/>
            <person name="Claudel C."/>
            <person name="Donnadieu C."/>
            <person name="Faraut T."/>
            <person name="Fievet G."/>
            <person name="Helmstetter N."/>
            <person name="King M."/>
            <person name="Knapp S.J."/>
            <person name="Lai Z."/>
            <person name="Le Paslier M.C."/>
            <person name="Lippi Y."/>
            <person name="Lorenzon L."/>
            <person name="Mandel J.R."/>
            <person name="Marage G."/>
            <person name="Marchand G."/>
            <person name="Marquand E."/>
            <person name="Bret-Mestries E."/>
            <person name="Morien E."/>
            <person name="Nambeesan S."/>
            <person name="Nguyen T."/>
            <person name="Pegot-Espagnet P."/>
            <person name="Pouilly N."/>
            <person name="Raftis F."/>
            <person name="Sallet E."/>
            <person name="Schiex T."/>
            <person name="Thomas J."/>
            <person name="Vandecasteele C."/>
            <person name="Vares D."/>
            <person name="Vear F."/>
            <person name="Vautrin S."/>
            <person name="Crespi M."/>
            <person name="Mangin B."/>
            <person name="Burke J.M."/>
            <person name="Salse J."/>
            <person name="Munos S."/>
            <person name="Vincourt P."/>
            <person name="Rieseberg L.H."/>
            <person name="Langlade N.B."/>
        </authorList>
    </citation>
    <scope>NUCLEOTIDE SEQUENCE [LARGE SCALE GENOMIC DNA]</scope>
    <source>
        <strain evidence="3">cv. SF193</strain>
    </source>
</reference>
<sequence>MLLRCTYFAARATDEWTYVFRLLGDKASWLTICGSSLNLFNFFALFIHFFISTCKPESLAYFC</sequence>
<evidence type="ECO:0000313" key="2">
    <source>
        <dbReference type="EMBL" id="OTG32627.1"/>
    </source>
</evidence>
<dbReference type="Proteomes" id="UP000215914">
    <property type="component" value="Chromosome 3"/>
</dbReference>
<gene>
    <name evidence="2" type="ORF">HannXRQ_Chr03g0088781</name>
</gene>
<dbReference type="EMBL" id="CM007892">
    <property type="protein sequence ID" value="OTG32627.1"/>
    <property type="molecule type" value="Genomic_DNA"/>
</dbReference>
<keyword evidence="3" id="KW-1185">Reference proteome</keyword>
<evidence type="ECO:0000256" key="1">
    <source>
        <dbReference type="SAM" id="Phobius"/>
    </source>
</evidence>
<name>A0A251VAI4_HELAN</name>